<feature type="transmembrane region" description="Helical" evidence="6">
    <location>
        <begin position="9"/>
        <end position="27"/>
    </location>
</feature>
<feature type="transmembrane region" description="Helical" evidence="6">
    <location>
        <begin position="301"/>
        <end position="332"/>
    </location>
</feature>
<gene>
    <name evidence="7" type="ORF">DSM107010_43140</name>
</gene>
<evidence type="ECO:0000313" key="7">
    <source>
        <dbReference type="EMBL" id="RUT10426.1"/>
    </source>
</evidence>
<accession>A0AB37UGM7</accession>
<evidence type="ECO:0000256" key="6">
    <source>
        <dbReference type="SAM" id="Phobius"/>
    </source>
</evidence>
<feature type="transmembrane region" description="Helical" evidence="6">
    <location>
        <begin position="232"/>
        <end position="258"/>
    </location>
</feature>
<protein>
    <submittedName>
        <fullName evidence="7">AI-2E family transporter</fullName>
    </submittedName>
</protein>
<dbReference type="Pfam" id="PF01594">
    <property type="entry name" value="AI-2E_transport"/>
    <property type="match status" value="1"/>
</dbReference>
<organism evidence="7 8">
    <name type="scientific">Chroococcidiopsis cubana SAG 39.79</name>
    <dbReference type="NCBI Taxonomy" id="388085"/>
    <lineage>
        <taxon>Bacteria</taxon>
        <taxon>Bacillati</taxon>
        <taxon>Cyanobacteriota</taxon>
        <taxon>Cyanophyceae</taxon>
        <taxon>Chroococcidiopsidales</taxon>
        <taxon>Chroococcidiopsidaceae</taxon>
        <taxon>Chroococcidiopsis</taxon>
    </lineage>
</organism>
<feature type="transmembrane region" description="Helical" evidence="6">
    <location>
        <begin position="61"/>
        <end position="87"/>
    </location>
</feature>
<dbReference type="AlphaFoldDB" id="A0AB37UGM7"/>
<comment type="similarity">
    <text evidence="2">Belongs to the autoinducer-2 exporter (AI-2E) (TC 2.A.86) family.</text>
</comment>
<dbReference type="PANTHER" id="PTHR21716">
    <property type="entry name" value="TRANSMEMBRANE PROTEIN"/>
    <property type="match status" value="1"/>
</dbReference>
<feature type="transmembrane region" description="Helical" evidence="6">
    <location>
        <begin position="265"/>
        <end position="281"/>
    </location>
</feature>
<sequence>MWSQTNNSALVRFLLLFASGWALLQLLSYFKTVIFIFAFAAILAFLLSYPVRWLSRFLPRILAVISVFLLSFTSITGLIVIVSLSVFSQAQQLIQSIILFLNSLLPSVERLERFMQRWDMQIDLNVIQQQLQEEIASFYTRSLTYLFIHSQVFFTNFLTLILMAAVTFFMLLYGQRLWLFVLSLLPVSSHSRFSNLVERKFLAFIKGQFLLVLFLSFTTFMVFLVLEIPFPLILSLAIGLTNLIPGIGAILGISIVSLAVLSQSVWLALKVLGVCFVLQQIQNNLIAPKVMQDSVNLNPVIVLFAILVGARVAGILGVFLAIPITGILASFFEIEEMQAEL</sequence>
<dbReference type="GO" id="GO:0055085">
    <property type="term" value="P:transmembrane transport"/>
    <property type="evidence" value="ECO:0007669"/>
    <property type="project" value="TreeGrafter"/>
</dbReference>
<reference evidence="7 8" key="1">
    <citation type="journal article" date="2019" name="Genome Biol. Evol.">
        <title>Day and night: Metabolic profiles and evolutionary relationships of six axenic non-marine cyanobacteria.</title>
        <authorList>
            <person name="Will S.E."/>
            <person name="Henke P."/>
            <person name="Boedeker C."/>
            <person name="Huang S."/>
            <person name="Brinkmann H."/>
            <person name="Rohde M."/>
            <person name="Jarek M."/>
            <person name="Friedl T."/>
            <person name="Seufert S."/>
            <person name="Schumacher M."/>
            <person name="Overmann J."/>
            <person name="Neumann-Schaal M."/>
            <person name="Petersen J."/>
        </authorList>
    </citation>
    <scope>NUCLEOTIDE SEQUENCE [LARGE SCALE GENOMIC DNA]</scope>
    <source>
        <strain evidence="7 8">SAG 39.79</strain>
    </source>
</reference>
<evidence type="ECO:0000256" key="2">
    <source>
        <dbReference type="ARBA" id="ARBA00009773"/>
    </source>
</evidence>
<evidence type="ECO:0000256" key="5">
    <source>
        <dbReference type="ARBA" id="ARBA00023136"/>
    </source>
</evidence>
<name>A0AB37UGM7_9CYAN</name>
<feature type="transmembrane region" description="Helical" evidence="6">
    <location>
        <begin position="33"/>
        <end position="49"/>
    </location>
</feature>
<keyword evidence="5 6" id="KW-0472">Membrane</keyword>
<comment type="subcellular location">
    <subcellularLocation>
        <location evidence="1">Membrane</location>
        <topology evidence="1">Multi-pass membrane protein</topology>
    </subcellularLocation>
</comment>
<keyword evidence="3 6" id="KW-0812">Transmembrane</keyword>
<feature type="transmembrane region" description="Helical" evidence="6">
    <location>
        <begin position="93"/>
        <end position="111"/>
    </location>
</feature>
<feature type="transmembrane region" description="Helical" evidence="6">
    <location>
        <begin position="152"/>
        <end position="171"/>
    </location>
</feature>
<evidence type="ECO:0000256" key="3">
    <source>
        <dbReference type="ARBA" id="ARBA00022692"/>
    </source>
</evidence>
<dbReference type="InterPro" id="IPR002549">
    <property type="entry name" value="AI-2E-like"/>
</dbReference>
<dbReference type="Proteomes" id="UP000282574">
    <property type="component" value="Unassembled WGS sequence"/>
</dbReference>
<evidence type="ECO:0000256" key="4">
    <source>
        <dbReference type="ARBA" id="ARBA00022989"/>
    </source>
</evidence>
<keyword evidence="8" id="KW-1185">Reference proteome</keyword>
<comment type="caution">
    <text evidence="7">The sequence shown here is derived from an EMBL/GenBank/DDBJ whole genome shotgun (WGS) entry which is preliminary data.</text>
</comment>
<feature type="transmembrane region" description="Helical" evidence="6">
    <location>
        <begin position="209"/>
        <end position="226"/>
    </location>
</feature>
<dbReference type="PANTHER" id="PTHR21716:SF66">
    <property type="entry name" value="TRANSPORT PROTEIN SLL0063-RELATED"/>
    <property type="match status" value="1"/>
</dbReference>
<proteinExistence type="inferred from homology"/>
<dbReference type="EMBL" id="RSCK01000043">
    <property type="protein sequence ID" value="RUT10426.1"/>
    <property type="molecule type" value="Genomic_DNA"/>
</dbReference>
<keyword evidence="4 6" id="KW-1133">Transmembrane helix</keyword>
<evidence type="ECO:0000256" key="1">
    <source>
        <dbReference type="ARBA" id="ARBA00004141"/>
    </source>
</evidence>
<evidence type="ECO:0000313" key="8">
    <source>
        <dbReference type="Proteomes" id="UP000282574"/>
    </source>
</evidence>
<dbReference type="GO" id="GO:0016020">
    <property type="term" value="C:membrane"/>
    <property type="evidence" value="ECO:0007669"/>
    <property type="project" value="UniProtKB-SubCell"/>
</dbReference>